<dbReference type="InterPro" id="IPR002848">
    <property type="entry name" value="Translin_fam"/>
</dbReference>
<reference evidence="2 3" key="1">
    <citation type="submission" date="2017-09" db="EMBL/GenBank/DDBJ databases">
        <title>Depth-based differentiation of microbial function through sediment-hosted aquifers and enrichment of novel symbionts in the deep terrestrial subsurface.</title>
        <authorList>
            <person name="Probst A.J."/>
            <person name="Ladd B."/>
            <person name="Jarett J.K."/>
            <person name="Geller-Mcgrath D.E."/>
            <person name="Sieber C.M."/>
            <person name="Emerson J.B."/>
            <person name="Anantharaman K."/>
            <person name="Thomas B.C."/>
            <person name="Malmstrom R."/>
            <person name="Stieglmeier M."/>
            <person name="Klingl A."/>
            <person name="Woyke T."/>
            <person name="Ryan C.M."/>
            <person name="Banfield J.F."/>
        </authorList>
    </citation>
    <scope>NUCLEOTIDE SEQUENCE [LARGE SCALE GENOMIC DNA]</scope>
    <source>
        <strain evidence="2">CG11_big_fil_rev_8_21_14_0_20_44_10</strain>
    </source>
</reference>
<dbReference type="Pfam" id="PF01997">
    <property type="entry name" value="Translin"/>
    <property type="match status" value="1"/>
</dbReference>
<evidence type="ECO:0008006" key="4">
    <source>
        <dbReference type="Google" id="ProtNLM"/>
    </source>
</evidence>
<sequence>MAKNMLNMLKKNIGKYQKKQDLELRVQPRANKIRTSSKQITALLRRNNIKQAKELFVEITCDWRSINKAANDSHDLLNLSCYKEAAEEYVEALAYWSFLASVDLSIPEFVRVDTEEVISGICDFTGELVRRAITEASAENIDKIITYKKITEDIVEELTKIRLGKKMRSKYDDAERNLKKLENVIYDIKMKMIRNRSEGGAGE</sequence>
<dbReference type="AlphaFoldDB" id="A0A2H0KQJ6"/>
<gene>
    <name evidence="2" type="ORF">COV85_02200</name>
</gene>
<dbReference type="Proteomes" id="UP000231550">
    <property type="component" value="Unassembled WGS sequence"/>
</dbReference>
<dbReference type="SUPFAM" id="SSF74784">
    <property type="entry name" value="Translin"/>
    <property type="match status" value="1"/>
</dbReference>
<comment type="caution">
    <text evidence="2">The sequence shown here is derived from an EMBL/GenBank/DDBJ whole genome shotgun (WGS) entry which is preliminary data.</text>
</comment>
<keyword evidence="1" id="KW-0175">Coiled coil</keyword>
<dbReference type="EMBL" id="PCVN01000053">
    <property type="protein sequence ID" value="PIQ74423.1"/>
    <property type="molecule type" value="Genomic_DNA"/>
</dbReference>
<name>A0A2H0KQJ6_9BACT</name>
<accession>A0A2H0KQJ6</accession>
<proteinExistence type="predicted"/>
<protein>
    <recommendedName>
        <fullName evidence="4">Haloacid dehalogenase</fullName>
    </recommendedName>
</protein>
<evidence type="ECO:0000256" key="1">
    <source>
        <dbReference type="SAM" id="Coils"/>
    </source>
</evidence>
<evidence type="ECO:0000313" key="3">
    <source>
        <dbReference type="Proteomes" id="UP000231550"/>
    </source>
</evidence>
<evidence type="ECO:0000313" key="2">
    <source>
        <dbReference type="EMBL" id="PIQ74423.1"/>
    </source>
</evidence>
<dbReference type="Gene3D" id="1.20.58.2140">
    <property type="match status" value="1"/>
</dbReference>
<organism evidence="2 3">
    <name type="scientific">Candidatus Portnoybacteria bacterium CG11_big_fil_rev_8_21_14_0_20_44_10</name>
    <dbReference type="NCBI Taxonomy" id="1974818"/>
    <lineage>
        <taxon>Bacteria</taxon>
        <taxon>Candidatus Portnoyibacteriota</taxon>
    </lineage>
</organism>
<dbReference type="PANTHER" id="PTHR10741">
    <property type="entry name" value="TRANSLIN AND TRANSLIN ASSOCIATED PROTEIN X"/>
    <property type="match status" value="1"/>
</dbReference>
<dbReference type="InterPro" id="IPR036081">
    <property type="entry name" value="Translin_sf"/>
</dbReference>
<dbReference type="GO" id="GO:0043565">
    <property type="term" value="F:sequence-specific DNA binding"/>
    <property type="evidence" value="ECO:0007669"/>
    <property type="project" value="InterPro"/>
</dbReference>
<feature type="coiled-coil region" evidence="1">
    <location>
        <begin position="164"/>
        <end position="191"/>
    </location>
</feature>